<sequence>MPTYSHSRSPHFRSSFLSHATSRLPTVSTFNRAFFFDPIAASANFLLLRTPPDVAQKNYFEQLTFTAVRSSFSRRRVKQRRLVVRVGEVTLEFRNFTASAVEANSPLLSFIYGVAYLIGTVSFGITRLICASFGITTLICASFGITRLICKSMARGRPARDKKDA</sequence>
<evidence type="ECO:0000256" key="1">
    <source>
        <dbReference type="SAM" id="Phobius"/>
    </source>
</evidence>
<proteinExistence type="predicted"/>
<keyword evidence="1" id="KW-0812">Transmembrane</keyword>
<dbReference type="AlphaFoldDB" id="A0A5D3DJG5"/>
<dbReference type="EMBL" id="SSTD01004323">
    <property type="protein sequence ID" value="TYK23806.1"/>
    <property type="molecule type" value="Genomic_DNA"/>
</dbReference>
<evidence type="ECO:0000313" key="3">
    <source>
        <dbReference type="Proteomes" id="UP000321947"/>
    </source>
</evidence>
<gene>
    <name evidence="2" type="ORF">E5676_scaffold162G00010</name>
</gene>
<feature type="transmembrane region" description="Helical" evidence="1">
    <location>
        <begin position="131"/>
        <end position="150"/>
    </location>
</feature>
<evidence type="ECO:0000313" key="2">
    <source>
        <dbReference type="EMBL" id="TYK23806.1"/>
    </source>
</evidence>
<protein>
    <submittedName>
        <fullName evidence="2">Uncharacterized protein</fullName>
    </submittedName>
</protein>
<organism evidence="2 3">
    <name type="scientific">Cucumis melo var. makuwa</name>
    <name type="common">Oriental melon</name>
    <dbReference type="NCBI Taxonomy" id="1194695"/>
    <lineage>
        <taxon>Eukaryota</taxon>
        <taxon>Viridiplantae</taxon>
        <taxon>Streptophyta</taxon>
        <taxon>Embryophyta</taxon>
        <taxon>Tracheophyta</taxon>
        <taxon>Spermatophyta</taxon>
        <taxon>Magnoliopsida</taxon>
        <taxon>eudicotyledons</taxon>
        <taxon>Gunneridae</taxon>
        <taxon>Pentapetalae</taxon>
        <taxon>rosids</taxon>
        <taxon>fabids</taxon>
        <taxon>Cucurbitales</taxon>
        <taxon>Cucurbitaceae</taxon>
        <taxon>Benincaseae</taxon>
        <taxon>Cucumis</taxon>
    </lineage>
</organism>
<feature type="transmembrane region" description="Helical" evidence="1">
    <location>
        <begin position="107"/>
        <end position="125"/>
    </location>
</feature>
<keyword evidence="1" id="KW-1133">Transmembrane helix</keyword>
<dbReference type="Proteomes" id="UP000321947">
    <property type="component" value="Unassembled WGS sequence"/>
</dbReference>
<keyword evidence="1" id="KW-0472">Membrane</keyword>
<comment type="caution">
    <text evidence="2">The sequence shown here is derived from an EMBL/GenBank/DDBJ whole genome shotgun (WGS) entry which is preliminary data.</text>
</comment>
<accession>A0A5D3DJG5</accession>
<reference evidence="2 3" key="1">
    <citation type="submission" date="2019-08" db="EMBL/GenBank/DDBJ databases">
        <title>Draft genome sequences of two oriental melons (Cucumis melo L. var makuwa).</title>
        <authorList>
            <person name="Kwon S.-Y."/>
        </authorList>
    </citation>
    <scope>NUCLEOTIDE SEQUENCE [LARGE SCALE GENOMIC DNA]</scope>
    <source>
        <strain evidence="3">cv. Chang Bougi</strain>
        <tissue evidence="2">Leaf</tissue>
    </source>
</reference>
<name>A0A5D3DJG5_CUCMM</name>